<gene>
    <name evidence="1" type="ORF">PSH88_09870</name>
</gene>
<dbReference type="EMBL" id="CP117430">
    <property type="protein sequence ID" value="WLI20313.1"/>
    <property type="molecule type" value="Genomic_DNA"/>
</dbReference>
<protein>
    <recommendedName>
        <fullName evidence="3">SprT-like domain-containing protein</fullName>
    </recommendedName>
</protein>
<accession>A0ABY9GX88</accession>
<organism evidence="1 2">
    <name type="scientific">Pseudomonas wuhanensis</name>
    <dbReference type="NCBI Taxonomy" id="2954098"/>
    <lineage>
        <taxon>Bacteria</taxon>
        <taxon>Pseudomonadati</taxon>
        <taxon>Pseudomonadota</taxon>
        <taxon>Gammaproteobacteria</taxon>
        <taxon>Pseudomonadales</taxon>
        <taxon>Pseudomonadaceae</taxon>
        <taxon>Pseudomonas</taxon>
    </lineage>
</organism>
<evidence type="ECO:0000313" key="1">
    <source>
        <dbReference type="EMBL" id="WLI20313.1"/>
    </source>
</evidence>
<proteinExistence type="predicted"/>
<name>A0ABY9GX88_9PSED</name>
<dbReference type="RefSeq" id="WP_305426036.1">
    <property type="nucleotide sequence ID" value="NZ_CP117430.1"/>
</dbReference>
<sequence length="154" mass="18177">MNIEFIKFKGELGKFCDQDYCAKILDVVSFYEERILRFYEKVRIDELNEVRLGFVDMTGIVNNASLKRNNEDHGMFLIRLTFDCNDDISLIIAHELCHMMQFLSGWMDSASDDPDVVIWKGEIFRKSNLGPLNMPWEKDAKKNSFSLWREYDGW</sequence>
<dbReference type="Proteomes" id="UP001230768">
    <property type="component" value="Chromosome"/>
</dbReference>
<reference evidence="1 2" key="1">
    <citation type="submission" date="2023-02" db="EMBL/GenBank/DDBJ databases">
        <title>Evolution of Hrp T3SS in non-pathogenic Pseudomonas fluorescens.</title>
        <authorList>
            <person name="Liao K."/>
            <person name="Wei H."/>
            <person name="Gu Y."/>
        </authorList>
    </citation>
    <scope>NUCLEOTIDE SEQUENCE [LARGE SCALE GENOMIC DNA]</scope>
    <source>
        <strain evidence="1 2">FP607</strain>
    </source>
</reference>
<evidence type="ECO:0008006" key="3">
    <source>
        <dbReference type="Google" id="ProtNLM"/>
    </source>
</evidence>
<evidence type="ECO:0000313" key="2">
    <source>
        <dbReference type="Proteomes" id="UP001230768"/>
    </source>
</evidence>
<keyword evidence="2" id="KW-1185">Reference proteome</keyword>